<evidence type="ECO:0000256" key="1">
    <source>
        <dbReference type="SAM" id="SignalP"/>
    </source>
</evidence>
<proteinExistence type="predicted"/>
<feature type="signal peptide" evidence="1">
    <location>
        <begin position="1"/>
        <end position="24"/>
    </location>
</feature>
<evidence type="ECO:0008006" key="4">
    <source>
        <dbReference type="Google" id="ProtNLM"/>
    </source>
</evidence>
<name>A0A4U5MI85_STECR</name>
<dbReference type="Proteomes" id="UP000298663">
    <property type="component" value="Unassembled WGS sequence"/>
</dbReference>
<keyword evidence="3" id="KW-1185">Reference proteome</keyword>
<comment type="caution">
    <text evidence="2">The sequence shown here is derived from an EMBL/GenBank/DDBJ whole genome shotgun (WGS) entry which is preliminary data.</text>
</comment>
<gene>
    <name evidence="2" type="ORF">L596_024547</name>
</gene>
<feature type="chain" id="PRO_5020507591" description="Secreted protein" evidence="1">
    <location>
        <begin position="25"/>
        <end position="71"/>
    </location>
</feature>
<reference evidence="2 3" key="1">
    <citation type="journal article" date="2015" name="Genome Biol.">
        <title>Comparative genomics of Steinernema reveals deeply conserved gene regulatory networks.</title>
        <authorList>
            <person name="Dillman A.R."/>
            <person name="Macchietto M."/>
            <person name="Porter C.F."/>
            <person name="Rogers A."/>
            <person name="Williams B."/>
            <person name="Antoshechkin I."/>
            <person name="Lee M.M."/>
            <person name="Goodwin Z."/>
            <person name="Lu X."/>
            <person name="Lewis E.E."/>
            <person name="Goodrich-Blair H."/>
            <person name="Stock S.P."/>
            <person name="Adams B.J."/>
            <person name="Sternberg P.W."/>
            <person name="Mortazavi A."/>
        </authorList>
    </citation>
    <scope>NUCLEOTIDE SEQUENCE [LARGE SCALE GENOMIC DNA]</scope>
    <source>
        <strain evidence="2 3">ALL</strain>
    </source>
</reference>
<accession>A0A4U5MI85</accession>
<protein>
    <recommendedName>
        <fullName evidence="4">Secreted protein</fullName>
    </recommendedName>
</protein>
<sequence length="71" mass="7710">MLTTIKHLQLVLFLLFFVVKCALQQSLACGGTTVAAMIEPARPSPANIKYKYIPLQISCPTSTFVTSLSPP</sequence>
<dbReference type="AlphaFoldDB" id="A0A4U5MI85"/>
<dbReference type="EMBL" id="AZBU02000008">
    <property type="protein sequence ID" value="TKR68583.1"/>
    <property type="molecule type" value="Genomic_DNA"/>
</dbReference>
<reference evidence="2 3" key="2">
    <citation type="journal article" date="2019" name="G3 (Bethesda)">
        <title>Hybrid Assembly of the Genome of the Entomopathogenic Nematode Steinernema carpocapsae Identifies the X-Chromosome.</title>
        <authorList>
            <person name="Serra L."/>
            <person name="Macchietto M."/>
            <person name="Macias-Munoz A."/>
            <person name="McGill C.J."/>
            <person name="Rodriguez I.M."/>
            <person name="Rodriguez B."/>
            <person name="Murad R."/>
            <person name="Mortazavi A."/>
        </authorList>
    </citation>
    <scope>NUCLEOTIDE SEQUENCE [LARGE SCALE GENOMIC DNA]</scope>
    <source>
        <strain evidence="2 3">ALL</strain>
    </source>
</reference>
<evidence type="ECO:0000313" key="3">
    <source>
        <dbReference type="Proteomes" id="UP000298663"/>
    </source>
</evidence>
<evidence type="ECO:0000313" key="2">
    <source>
        <dbReference type="EMBL" id="TKR68583.1"/>
    </source>
</evidence>
<keyword evidence="1" id="KW-0732">Signal</keyword>
<organism evidence="2 3">
    <name type="scientific">Steinernema carpocapsae</name>
    <name type="common">Entomopathogenic nematode</name>
    <dbReference type="NCBI Taxonomy" id="34508"/>
    <lineage>
        <taxon>Eukaryota</taxon>
        <taxon>Metazoa</taxon>
        <taxon>Ecdysozoa</taxon>
        <taxon>Nematoda</taxon>
        <taxon>Chromadorea</taxon>
        <taxon>Rhabditida</taxon>
        <taxon>Tylenchina</taxon>
        <taxon>Panagrolaimomorpha</taxon>
        <taxon>Strongyloidoidea</taxon>
        <taxon>Steinernematidae</taxon>
        <taxon>Steinernema</taxon>
    </lineage>
</organism>